<dbReference type="KEGG" id="cut:CUTER_04295"/>
<evidence type="ECO:0000313" key="7">
    <source>
        <dbReference type="EMBL" id="AKK10864.1"/>
    </source>
</evidence>
<keyword evidence="8" id="KW-1185">Reference proteome</keyword>
<evidence type="ECO:0000256" key="3">
    <source>
        <dbReference type="ARBA" id="ARBA00022801"/>
    </source>
</evidence>
<keyword evidence="3 7" id="KW-0378">Hydrolase</keyword>
<dbReference type="InterPro" id="IPR029058">
    <property type="entry name" value="AB_hydrolase_fold"/>
</dbReference>
<dbReference type="Gene3D" id="3.40.50.1820">
    <property type="entry name" value="alpha/beta hydrolase"/>
    <property type="match status" value="1"/>
</dbReference>
<sequence length="541" mass="57364">MVTPASRPRAAGFLMAAVTSAGIMVTPAVAEPAPTSVVWEECPPQVTEPTAECGRVEVPLDHARPDGEKISVGFLRVPASDPAQRRGALFGNPGGPGGDAYSFFGNDSTFHFPAELRAEWDLIAVQPRGLAGSTPVDCTVPPADAEAIAARGDGALAKATCDHQHPGLTDVLTTSQTADDWESVRRALGEDTISLLGLSYGTYLASVYASRYPEHTGRVVLDSAMAPSTAWSQLFVEQRRGYAYAIEDMFAFFADNDDRYGLGTTPLAAFQRWSDVVAQESGIHPSTTPPPATDEDIAEVFGSSGPEIAGSSAADIATETATLRAHITTVIDRLSAGLSEGQPGHLTSPTYQLLWLVLPRPELWDGFAKQIADPQSPEEAGAPTEEQLKEIIKAQVNASGMQQMVVCNENVSGGNPLLIPALQWATRYTVDPRDIIHLGYGSGSLCAGIEPVAALPTLDGSRLTDRPLQISGTRDPQTLYSRHEELAEAMGAHVVTVDGPGHGHVGLHNAAVDDVVVRYLRGEEVTVDRLPGVDPLVVAVE</sequence>
<dbReference type="Proteomes" id="UP000035548">
    <property type="component" value="Chromosome"/>
</dbReference>
<feature type="domain" description="Peptidase S33 tripeptidyl aminopeptidase-like C-terminal" evidence="6">
    <location>
        <begin position="445"/>
        <end position="522"/>
    </location>
</feature>
<reference evidence="8" key="2">
    <citation type="submission" date="2015-05" db="EMBL/GenBank/DDBJ databases">
        <title>Complete genome sequence of Corynebacterium uterequi DSM 45634, isolated from the uterus of a maiden mare.</title>
        <authorList>
            <person name="Ruckert C."/>
            <person name="Albersmeier A."/>
            <person name="Winkler A."/>
            <person name="Tauch A."/>
        </authorList>
    </citation>
    <scope>NUCLEOTIDE SEQUENCE [LARGE SCALE GENOMIC DNA]</scope>
    <source>
        <strain evidence="8">DSM 45634</strain>
    </source>
</reference>
<dbReference type="SUPFAM" id="SSF53474">
    <property type="entry name" value="alpha/beta-Hydrolases"/>
    <property type="match status" value="1"/>
</dbReference>
<evidence type="ECO:0000256" key="1">
    <source>
        <dbReference type="ARBA" id="ARBA00010088"/>
    </source>
</evidence>
<feature type="chain" id="PRO_5002555072" evidence="4">
    <location>
        <begin position="31"/>
        <end position="541"/>
    </location>
</feature>
<dbReference type="PANTHER" id="PTHR43248:SF29">
    <property type="entry name" value="TRIPEPTIDYL AMINOPEPTIDASE"/>
    <property type="match status" value="1"/>
</dbReference>
<comment type="similarity">
    <text evidence="1">Belongs to the peptidase S33 family.</text>
</comment>
<dbReference type="InterPro" id="IPR013595">
    <property type="entry name" value="Pept_S33_TAP-like_C"/>
</dbReference>
<dbReference type="AlphaFoldDB" id="A0A0G3HC37"/>
<evidence type="ECO:0000259" key="6">
    <source>
        <dbReference type="Pfam" id="PF08386"/>
    </source>
</evidence>
<dbReference type="Pfam" id="PF08386">
    <property type="entry name" value="Abhydrolase_4"/>
    <property type="match status" value="1"/>
</dbReference>
<proteinExistence type="inferred from homology"/>
<evidence type="ECO:0000313" key="8">
    <source>
        <dbReference type="Proteomes" id="UP000035548"/>
    </source>
</evidence>
<accession>A0A0G3HC37</accession>
<reference evidence="7 8" key="1">
    <citation type="journal article" date="2015" name="Genome Announc.">
        <title>Virulence Factor Genes Detected in the Complete Genome Sequence of Corynebacterium uterequi DSM 45634, Isolated from the Uterus of a Maiden Mare.</title>
        <authorList>
            <person name="Ruckert C."/>
            <person name="Kriete M."/>
            <person name="Jaenicke S."/>
            <person name="Winkler A."/>
            <person name="Tauch A."/>
        </authorList>
    </citation>
    <scope>NUCLEOTIDE SEQUENCE [LARGE SCALE GENOMIC DNA]</scope>
    <source>
        <strain evidence="7 8">DSM 45634</strain>
    </source>
</reference>
<dbReference type="EMBL" id="CP011546">
    <property type="protein sequence ID" value="AKK10864.1"/>
    <property type="molecule type" value="Genomic_DNA"/>
</dbReference>
<dbReference type="Pfam" id="PF00561">
    <property type="entry name" value="Abhydrolase_1"/>
    <property type="match status" value="1"/>
</dbReference>
<keyword evidence="2 4" id="KW-0732">Signal</keyword>
<evidence type="ECO:0000259" key="5">
    <source>
        <dbReference type="Pfam" id="PF00561"/>
    </source>
</evidence>
<organism evidence="7 8">
    <name type="scientific">Corynebacterium uterequi</name>
    <dbReference type="NCBI Taxonomy" id="1072256"/>
    <lineage>
        <taxon>Bacteria</taxon>
        <taxon>Bacillati</taxon>
        <taxon>Actinomycetota</taxon>
        <taxon>Actinomycetes</taxon>
        <taxon>Mycobacteriales</taxon>
        <taxon>Corynebacteriaceae</taxon>
        <taxon>Corynebacterium</taxon>
    </lineage>
</organism>
<protein>
    <submittedName>
        <fullName evidence="7">Alpha/beta hydrolase family protein</fullName>
    </submittedName>
</protein>
<gene>
    <name evidence="7" type="ORF">CUTER_04295</name>
</gene>
<feature type="signal peptide" evidence="4">
    <location>
        <begin position="1"/>
        <end position="30"/>
    </location>
</feature>
<dbReference type="PATRIC" id="fig|1072256.5.peg.851"/>
<name>A0A0G3HC37_9CORY</name>
<dbReference type="STRING" id="1072256.CUTER_04295"/>
<dbReference type="GO" id="GO:0016787">
    <property type="term" value="F:hydrolase activity"/>
    <property type="evidence" value="ECO:0007669"/>
    <property type="project" value="UniProtKB-KW"/>
</dbReference>
<evidence type="ECO:0000256" key="4">
    <source>
        <dbReference type="SAM" id="SignalP"/>
    </source>
</evidence>
<dbReference type="InterPro" id="IPR000073">
    <property type="entry name" value="AB_hydrolase_1"/>
</dbReference>
<dbReference type="PANTHER" id="PTHR43248">
    <property type="entry name" value="2-SUCCINYL-6-HYDROXY-2,4-CYCLOHEXADIENE-1-CARBOXYLATE SYNTHASE"/>
    <property type="match status" value="1"/>
</dbReference>
<evidence type="ECO:0000256" key="2">
    <source>
        <dbReference type="ARBA" id="ARBA00022729"/>
    </source>
</evidence>
<dbReference type="InterPro" id="IPR051601">
    <property type="entry name" value="Serine_prot/Carboxylest_S33"/>
</dbReference>
<feature type="domain" description="AB hydrolase-1" evidence="5">
    <location>
        <begin position="93"/>
        <end position="273"/>
    </location>
</feature>